<keyword evidence="1" id="KW-1133">Transmembrane helix</keyword>
<feature type="domain" description="EAL" evidence="2">
    <location>
        <begin position="275"/>
        <end position="525"/>
    </location>
</feature>
<dbReference type="Proteomes" id="UP001143372">
    <property type="component" value="Unassembled WGS sequence"/>
</dbReference>
<dbReference type="PROSITE" id="PS50887">
    <property type="entry name" value="GGDEF"/>
    <property type="match status" value="1"/>
</dbReference>
<dbReference type="InterPro" id="IPR052155">
    <property type="entry name" value="Biofilm_reg_signaling"/>
</dbReference>
<dbReference type="InterPro" id="IPR035919">
    <property type="entry name" value="EAL_sf"/>
</dbReference>
<dbReference type="PANTHER" id="PTHR44757">
    <property type="entry name" value="DIGUANYLATE CYCLASE DGCP"/>
    <property type="match status" value="1"/>
</dbReference>
<dbReference type="CDD" id="cd01949">
    <property type="entry name" value="GGDEF"/>
    <property type="match status" value="1"/>
</dbReference>
<comment type="caution">
    <text evidence="4">The sequence shown here is derived from an EMBL/GenBank/DDBJ whole genome shotgun (WGS) entry which is preliminary data.</text>
</comment>
<reference evidence="4" key="1">
    <citation type="journal article" date="2014" name="Int. J. Syst. Evol. Microbiol.">
        <title>Complete genome sequence of Corynebacterium casei LMG S-19264T (=DSM 44701T), isolated from a smear-ripened cheese.</title>
        <authorList>
            <consortium name="US DOE Joint Genome Institute (JGI-PGF)"/>
            <person name="Walter F."/>
            <person name="Albersmeier A."/>
            <person name="Kalinowski J."/>
            <person name="Ruckert C."/>
        </authorList>
    </citation>
    <scope>NUCLEOTIDE SEQUENCE</scope>
    <source>
        <strain evidence="4">VKM B-2347</strain>
    </source>
</reference>
<dbReference type="Gene3D" id="3.30.70.270">
    <property type="match status" value="1"/>
</dbReference>
<evidence type="ECO:0000313" key="4">
    <source>
        <dbReference type="EMBL" id="GLK66537.1"/>
    </source>
</evidence>
<evidence type="ECO:0000259" key="3">
    <source>
        <dbReference type="PROSITE" id="PS50887"/>
    </source>
</evidence>
<dbReference type="CDD" id="cd01948">
    <property type="entry name" value="EAL"/>
    <property type="match status" value="1"/>
</dbReference>
<dbReference type="RefSeq" id="WP_271166801.1">
    <property type="nucleotide sequence ID" value="NZ_BSFI01000001.1"/>
</dbReference>
<dbReference type="EMBL" id="BSFI01000001">
    <property type="protein sequence ID" value="GLK66537.1"/>
    <property type="molecule type" value="Genomic_DNA"/>
</dbReference>
<dbReference type="PROSITE" id="PS50883">
    <property type="entry name" value="EAL"/>
    <property type="match status" value="1"/>
</dbReference>
<dbReference type="SMART" id="SM00052">
    <property type="entry name" value="EAL"/>
    <property type="match status" value="1"/>
</dbReference>
<dbReference type="PANTHER" id="PTHR44757:SF2">
    <property type="entry name" value="BIOFILM ARCHITECTURE MAINTENANCE PROTEIN MBAA"/>
    <property type="match status" value="1"/>
</dbReference>
<dbReference type="NCBIfam" id="TIGR00254">
    <property type="entry name" value="GGDEF"/>
    <property type="match status" value="1"/>
</dbReference>
<evidence type="ECO:0000256" key="1">
    <source>
        <dbReference type="SAM" id="Phobius"/>
    </source>
</evidence>
<dbReference type="SMART" id="SM00267">
    <property type="entry name" value="GGDEF"/>
    <property type="match status" value="1"/>
</dbReference>
<protein>
    <recommendedName>
        <fullName evidence="6">EAL domain-containing protein</fullName>
    </recommendedName>
</protein>
<evidence type="ECO:0000259" key="2">
    <source>
        <dbReference type="PROSITE" id="PS50883"/>
    </source>
</evidence>
<sequence length="533" mass="56922">MQIALAGYDSLKARVLRNRVKIFDAGLVLIFLGVAALFAFEVDVFENEAGLPPRQQTIELDELLVLTTLTMCCVLFYTWRRARDHKRENAQRLAAEQEVLTLALQDPLTGLPNRRQFDEALTAALKVVPSAPEAHAIFMVDLNGFKKINDVHGHPVGDEVLIHVGARLLRAVRENDLVARLGGDEFAVIARNVVGAEGASTIARRIVENLGPPVAINGVGHPVGAGVGIALSPHDGLTAIELLRKADVALYRAKAERSTGIRFFEPEMDARLHERDALERALRDAVESDSFVIRFQPTSLIGGDGIAGFEASPRLTHPVLGEIEPERFLPIAEETGLLGALTEQSLRKACAAAASWPPTVRLSFNLPGPLLLDAGFGPRILAVAAETGLAPARLDVEIDEGALMREAEAASKLLTPLRSAGVSIVADHFGTGYSDLKNLHRLKLDRVKIDGSFISAMGHDRQAAVMVRALIGIGQGLDLEVIADGVVTEEQRTTLSLQGCGQGQGALYGGQVSAEEAAALVRPDAGGAIVTAG</sequence>
<evidence type="ECO:0008006" key="6">
    <source>
        <dbReference type="Google" id="ProtNLM"/>
    </source>
</evidence>
<organism evidence="4 5">
    <name type="scientific">Hansschlegelia plantiphila</name>
    <dbReference type="NCBI Taxonomy" id="374655"/>
    <lineage>
        <taxon>Bacteria</taxon>
        <taxon>Pseudomonadati</taxon>
        <taxon>Pseudomonadota</taxon>
        <taxon>Alphaproteobacteria</taxon>
        <taxon>Hyphomicrobiales</taxon>
        <taxon>Methylopilaceae</taxon>
        <taxon>Hansschlegelia</taxon>
    </lineage>
</organism>
<proteinExistence type="predicted"/>
<keyword evidence="1" id="KW-0812">Transmembrane</keyword>
<dbReference type="InterPro" id="IPR043128">
    <property type="entry name" value="Rev_trsase/Diguanyl_cyclase"/>
</dbReference>
<keyword evidence="1" id="KW-0472">Membrane</keyword>
<reference evidence="4" key="2">
    <citation type="submission" date="2023-01" db="EMBL/GenBank/DDBJ databases">
        <authorList>
            <person name="Sun Q."/>
            <person name="Evtushenko L."/>
        </authorList>
    </citation>
    <scope>NUCLEOTIDE SEQUENCE</scope>
    <source>
        <strain evidence="4">VKM B-2347</strain>
    </source>
</reference>
<gene>
    <name evidence="4" type="ORF">GCM10008179_01750</name>
</gene>
<dbReference type="InterPro" id="IPR029787">
    <property type="entry name" value="Nucleotide_cyclase"/>
</dbReference>
<dbReference type="InterPro" id="IPR001633">
    <property type="entry name" value="EAL_dom"/>
</dbReference>
<dbReference type="Gene3D" id="3.20.20.450">
    <property type="entry name" value="EAL domain"/>
    <property type="match status" value="1"/>
</dbReference>
<feature type="domain" description="GGDEF" evidence="3">
    <location>
        <begin position="133"/>
        <end position="266"/>
    </location>
</feature>
<keyword evidence="5" id="KW-1185">Reference proteome</keyword>
<accession>A0A9W6MU31</accession>
<dbReference type="Pfam" id="PF00563">
    <property type="entry name" value="EAL"/>
    <property type="match status" value="1"/>
</dbReference>
<evidence type="ECO:0000313" key="5">
    <source>
        <dbReference type="Proteomes" id="UP001143372"/>
    </source>
</evidence>
<feature type="transmembrane region" description="Helical" evidence="1">
    <location>
        <begin position="22"/>
        <end position="40"/>
    </location>
</feature>
<dbReference type="Pfam" id="PF00990">
    <property type="entry name" value="GGDEF"/>
    <property type="match status" value="1"/>
</dbReference>
<feature type="transmembrane region" description="Helical" evidence="1">
    <location>
        <begin position="60"/>
        <end position="79"/>
    </location>
</feature>
<dbReference type="SUPFAM" id="SSF141868">
    <property type="entry name" value="EAL domain-like"/>
    <property type="match status" value="1"/>
</dbReference>
<dbReference type="AlphaFoldDB" id="A0A9W6MU31"/>
<dbReference type="InterPro" id="IPR000160">
    <property type="entry name" value="GGDEF_dom"/>
</dbReference>
<name>A0A9W6MU31_9HYPH</name>
<dbReference type="SUPFAM" id="SSF55073">
    <property type="entry name" value="Nucleotide cyclase"/>
    <property type="match status" value="1"/>
</dbReference>